<name>A0A6P2BV79_9ACTN</name>
<evidence type="ECO:0000256" key="3">
    <source>
        <dbReference type="ARBA" id="ARBA00020218"/>
    </source>
</evidence>
<dbReference type="InterPro" id="IPR023801">
    <property type="entry name" value="His_deacetylse_dom"/>
</dbReference>
<dbReference type="SUPFAM" id="SSF52768">
    <property type="entry name" value="Arginase/deacetylase"/>
    <property type="match status" value="1"/>
</dbReference>
<evidence type="ECO:0000313" key="7">
    <source>
        <dbReference type="Proteomes" id="UP000460272"/>
    </source>
</evidence>
<sequence>MVWDDGLTRYDFGPGHPFDPVRVRLTMELARSLGVLASDSVTMLTPSPATDGELETVHDGEYIEAVRHAGRSLQPNIRFGLGTDDDPVFEGMHEAAALVVGATLEAARAVWSGTARHAVNVAGGHHHAMRGAASGFCVYNDLAVAIKWLLAAGAERVAYVDLDVHHGDGVQAAFYDDPRVLTISLHEHPATLFPGTGLPGETGTGAGEGYAVNVALPAGTGDAGWLRALDAVAVPLLRSFKPTVLVSQHGCDSHRLDPLAHLALSVDGQRRAQLIMHELAHELSDGRWIATGGGGYALVQVVPRTWTHLLAIAAGTPLDPEMPTPAAWRELALFMTGETAPLTMTDGASPDFVSFASGMDPGEPVDRAIMRTRSAVFPSHGLAAL</sequence>
<dbReference type="AlphaFoldDB" id="A0A6P2BV79"/>
<evidence type="ECO:0000259" key="5">
    <source>
        <dbReference type="Pfam" id="PF00850"/>
    </source>
</evidence>
<dbReference type="GO" id="GO:0045150">
    <property type="term" value="P:acetoin catabolic process"/>
    <property type="evidence" value="ECO:0007669"/>
    <property type="project" value="UniProtKB-UniPathway"/>
</dbReference>
<accession>A0A6P2BV79</accession>
<keyword evidence="7" id="KW-1185">Reference proteome</keyword>
<evidence type="ECO:0000256" key="2">
    <source>
        <dbReference type="ARBA" id="ARBA00005947"/>
    </source>
</evidence>
<dbReference type="InterPro" id="IPR000286">
    <property type="entry name" value="HDACs"/>
</dbReference>
<dbReference type="Proteomes" id="UP000460272">
    <property type="component" value="Unassembled WGS sequence"/>
</dbReference>
<dbReference type="PANTHER" id="PTHR10625">
    <property type="entry name" value="HISTONE DEACETYLASE HDAC1-RELATED"/>
    <property type="match status" value="1"/>
</dbReference>
<dbReference type="InterPro" id="IPR003085">
    <property type="entry name" value="AcuC"/>
</dbReference>
<comment type="pathway">
    <text evidence="1">Ketone degradation; acetoin degradation.</text>
</comment>
<dbReference type="CDD" id="cd09994">
    <property type="entry name" value="HDAC_AcuC_like"/>
    <property type="match status" value="1"/>
</dbReference>
<dbReference type="OrthoDB" id="9808367at2"/>
<dbReference type="RefSeq" id="WP_145859056.1">
    <property type="nucleotide sequence ID" value="NZ_RPFW01000006.1"/>
</dbReference>
<evidence type="ECO:0000313" key="6">
    <source>
        <dbReference type="EMBL" id="TVZ02035.1"/>
    </source>
</evidence>
<dbReference type="Gene3D" id="3.40.800.20">
    <property type="entry name" value="Histone deacetylase domain"/>
    <property type="match status" value="1"/>
</dbReference>
<proteinExistence type="inferred from homology"/>
<dbReference type="InterPro" id="IPR037138">
    <property type="entry name" value="His_deacetylse_dom_sf"/>
</dbReference>
<evidence type="ECO:0000256" key="4">
    <source>
        <dbReference type="ARBA" id="ARBA00022627"/>
    </source>
</evidence>
<dbReference type="Pfam" id="PF00850">
    <property type="entry name" value="Hist_deacetyl"/>
    <property type="match status" value="1"/>
</dbReference>
<dbReference type="PANTHER" id="PTHR10625:SF10">
    <property type="entry name" value="HISTONE DEACETYLASE HDAC1"/>
    <property type="match status" value="1"/>
</dbReference>
<protein>
    <recommendedName>
        <fullName evidence="3">Acetoin utilization protein AcuC</fullName>
    </recommendedName>
</protein>
<comment type="caution">
    <text evidence="6">The sequence shown here is derived from an EMBL/GenBank/DDBJ whole genome shotgun (WGS) entry which is preliminary data.</text>
</comment>
<dbReference type="GO" id="GO:0004407">
    <property type="term" value="F:histone deacetylase activity"/>
    <property type="evidence" value="ECO:0007669"/>
    <property type="project" value="TreeGrafter"/>
</dbReference>
<feature type="domain" description="Histone deacetylase" evidence="5">
    <location>
        <begin position="16"/>
        <end position="311"/>
    </location>
</feature>
<dbReference type="InterPro" id="IPR023696">
    <property type="entry name" value="Ureohydrolase_dom_sf"/>
</dbReference>
<dbReference type="PRINTS" id="PR01272">
    <property type="entry name" value="ACUCPROTEIN"/>
</dbReference>
<dbReference type="PRINTS" id="PR01270">
    <property type="entry name" value="HDASUPER"/>
</dbReference>
<evidence type="ECO:0000256" key="1">
    <source>
        <dbReference type="ARBA" id="ARBA00005101"/>
    </source>
</evidence>
<dbReference type="EMBL" id="RPFW01000006">
    <property type="protein sequence ID" value="TVZ02035.1"/>
    <property type="molecule type" value="Genomic_DNA"/>
</dbReference>
<gene>
    <name evidence="6" type="ORF">EAS64_28750</name>
</gene>
<comment type="similarity">
    <text evidence="2">Belongs to the histone deacetylase family.</text>
</comment>
<dbReference type="GO" id="GO:0040029">
    <property type="term" value="P:epigenetic regulation of gene expression"/>
    <property type="evidence" value="ECO:0007669"/>
    <property type="project" value="TreeGrafter"/>
</dbReference>
<reference evidence="6 7" key="1">
    <citation type="submission" date="2018-11" db="EMBL/GenBank/DDBJ databases">
        <title>Trebonia kvetii gen.nov., sp.nov., a novel acidophilic actinobacterium, and proposal of the new actinobacterial family Treboniaceae fam. nov.</title>
        <authorList>
            <person name="Rapoport D."/>
            <person name="Sagova-Mareckova M."/>
            <person name="Sedlacek I."/>
            <person name="Provaznik J."/>
            <person name="Kralova S."/>
            <person name="Pavlinic D."/>
            <person name="Benes V."/>
            <person name="Kopecky J."/>
        </authorList>
    </citation>
    <scope>NUCLEOTIDE SEQUENCE [LARGE SCALE GENOMIC DNA]</scope>
    <source>
        <strain evidence="6 7">15Tr583</strain>
    </source>
</reference>
<keyword evidence="4" id="KW-0006">Acetoin catabolism</keyword>
<organism evidence="6 7">
    <name type="scientific">Trebonia kvetii</name>
    <dbReference type="NCBI Taxonomy" id="2480626"/>
    <lineage>
        <taxon>Bacteria</taxon>
        <taxon>Bacillati</taxon>
        <taxon>Actinomycetota</taxon>
        <taxon>Actinomycetes</taxon>
        <taxon>Streptosporangiales</taxon>
        <taxon>Treboniaceae</taxon>
        <taxon>Trebonia</taxon>
    </lineage>
</organism>
<dbReference type="UniPathway" id="UPA00040"/>